<evidence type="ECO:0000259" key="15">
    <source>
        <dbReference type="PROSITE" id="PS51918"/>
    </source>
</evidence>
<keyword evidence="11 14" id="KW-0408">Iron</keyword>
<dbReference type="SFLD" id="SFLDF00275">
    <property type="entry name" value="adenosine_C2_methyltransferase"/>
    <property type="match status" value="1"/>
</dbReference>
<comment type="miscellaneous">
    <text evidence="14">Reaction proceeds by a ping-pong mechanism involving intermediate methylation of a conserved cysteine residue.</text>
</comment>
<dbReference type="SFLD" id="SFLDS00029">
    <property type="entry name" value="Radical_SAM"/>
    <property type="match status" value="1"/>
</dbReference>
<evidence type="ECO:0000256" key="13">
    <source>
        <dbReference type="ARBA" id="ARBA00023157"/>
    </source>
</evidence>
<evidence type="ECO:0000256" key="8">
    <source>
        <dbReference type="ARBA" id="ARBA00022691"/>
    </source>
</evidence>
<evidence type="ECO:0000256" key="4">
    <source>
        <dbReference type="ARBA" id="ARBA00022490"/>
    </source>
</evidence>
<protein>
    <recommendedName>
        <fullName evidence="14">Probable dual-specificity RNA methyltransferase RlmN</fullName>
        <ecNumber evidence="14">2.1.1.192</ecNumber>
    </recommendedName>
    <alternativeName>
        <fullName evidence="14">23S rRNA (adenine(2503)-C(2))-methyltransferase</fullName>
    </alternativeName>
    <alternativeName>
        <fullName evidence="14">23S rRNA m2A2503 methyltransferase</fullName>
    </alternativeName>
    <alternativeName>
        <fullName evidence="14">Ribosomal RNA large subunit methyltransferase N</fullName>
    </alternativeName>
    <alternativeName>
        <fullName evidence="14">tRNA (adenine(37)-C(2))-methyltransferase</fullName>
    </alternativeName>
    <alternativeName>
        <fullName evidence="14">tRNA m2A37 methyltransferase</fullName>
    </alternativeName>
</protein>
<sequence>MQDSKENAKKVLLGMTLDELKNVVGELEMPGFTASQIARWLYVSHVRSIDEMTDISIKNRSRLSEKYKVGALSPIESMHSKDGTIKYLFPTENGKFVETVFIPDGDRATLCVSSQVGCKMNCMFCQTGKQGFEGNLTAADILNQIYSLPEQEQLTNIVFMGQGEPMDNLDNVLRATDILTAGYGYAWSPKRITVSSVGIKNKLKRFLDESECHIAISMHSPIHEQREMLMPAERQMTIKEVVELLKQYDFTHQRRASFEYTMFDGLNDTTLHAREIVKLVSGLECRFNLIRFHQIPNVELHGTDNKKMENFRDYLTKHGIFTTIRASRGQDIFAACGLLSTAKKKKTENDFK</sequence>
<comment type="function">
    <text evidence="14">Specifically methylates position 2 of adenine 2503 in 23S rRNA and position 2 of adenine 37 in tRNAs.</text>
</comment>
<evidence type="ECO:0000256" key="11">
    <source>
        <dbReference type="ARBA" id="ARBA00023004"/>
    </source>
</evidence>
<dbReference type="PANTHER" id="PTHR30544">
    <property type="entry name" value="23S RRNA METHYLTRANSFERASE"/>
    <property type="match status" value="1"/>
</dbReference>
<evidence type="ECO:0000256" key="6">
    <source>
        <dbReference type="ARBA" id="ARBA00022603"/>
    </source>
</evidence>
<dbReference type="Gene3D" id="1.10.150.530">
    <property type="match status" value="1"/>
</dbReference>
<dbReference type="InterPro" id="IPR007197">
    <property type="entry name" value="rSAM"/>
</dbReference>
<comment type="cofactor">
    <cofactor evidence="14">
        <name>[4Fe-4S] cluster</name>
        <dbReference type="ChEBI" id="CHEBI:49883"/>
    </cofactor>
    <text evidence="14">Binds 1 [4Fe-4S] cluster. The cluster is coordinated with 3 cysteines and an exchangeable S-adenosyl-L-methionine.</text>
</comment>
<dbReference type="InterPro" id="IPR027492">
    <property type="entry name" value="RNA_MTrfase_RlmN"/>
</dbReference>
<feature type="domain" description="Radical SAM core" evidence="15">
    <location>
        <begin position="104"/>
        <end position="331"/>
    </location>
</feature>
<dbReference type="InterPro" id="IPR058240">
    <property type="entry name" value="rSAM_sf"/>
</dbReference>
<dbReference type="InterPro" id="IPR040072">
    <property type="entry name" value="Methyltransferase_A"/>
</dbReference>
<dbReference type="InterPro" id="IPR013785">
    <property type="entry name" value="Aldolase_TIM"/>
</dbReference>
<evidence type="ECO:0000256" key="1">
    <source>
        <dbReference type="ARBA" id="ARBA00004496"/>
    </source>
</evidence>
<reference evidence="16 17" key="1">
    <citation type="submission" date="2020-05" db="EMBL/GenBank/DDBJ databases">
        <title>Distinct polysaccharide utilization as determinants for interspecies competition between intestinal Prevotella spp.</title>
        <authorList>
            <person name="Galvez E.J.C."/>
            <person name="Iljazovic A."/>
            <person name="Strowig T."/>
        </authorList>
    </citation>
    <scope>NUCLEOTIDE SEQUENCE [LARGE SCALE GENOMIC DNA]</scope>
    <source>
        <strain evidence="16 17">PMUR</strain>
    </source>
</reference>
<dbReference type="NCBIfam" id="TIGR00048">
    <property type="entry name" value="rRNA_mod_RlmN"/>
    <property type="match status" value="1"/>
</dbReference>
<evidence type="ECO:0000256" key="10">
    <source>
        <dbReference type="ARBA" id="ARBA00022723"/>
    </source>
</evidence>
<keyword evidence="8 14" id="KW-0949">S-adenosyl-L-methionine</keyword>
<feature type="binding site" evidence="14">
    <location>
        <position position="293"/>
    </location>
    <ligand>
        <name>S-adenosyl-L-methionine</name>
        <dbReference type="ChEBI" id="CHEBI:59789"/>
    </ligand>
</feature>
<keyword evidence="4 14" id="KW-0963">Cytoplasm</keyword>
<name>A0ABX2AJB4_9BACT</name>
<evidence type="ECO:0000256" key="5">
    <source>
        <dbReference type="ARBA" id="ARBA00022552"/>
    </source>
</evidence>
<proteinExistence type="inferred from homology"/>
<evidence type="ECO:0000313" key="17">
    <source>
        <dbReference type="Proteomes" id="UP000714420"/>
    </source>
</evidence>
<keyword evidence="7 14" id="KW-0808">Transferase</keyword>
<dbReference type="InterPro" id="IPR048641">
    <property type="entry name" value="RlmN_N"/>
</dbReference>
<keyword evidence="9 14" id="KW-0819">tRNA processing</keyword>
<keyword evidence="6 14" id="KW-0489">Methyltransferase</keyword>
<keyword evidence="3 14" id="KW-0004">4Fe-4S</keyword>
<feature type="binding site" evidence="14">
    <location>
        <position position="195"/>
    </location>
    <ligand>
        <name>S-adenosyl-L-methionine</name>
        <dbReference type="ChEBI" id="CHEBI:59789"/>
    </ligand>
</feature>
<feature type="active site" description="S-methylcysteine intermediate" evidence="14">
    <location>
        <position position="336"/>
    </location>
</feature>
<gene>
    <name evidence="14 16" type="primary">rlmN</name>
    <name evidence="16" type="ORF">HPS56_02300</name>
</gene>
<keyword evidence="12 14" id="KW-0411">Iron-sulfur</keyword>
<comment type="similarity">
    <text evidence="2 14">Belongs to the radical SAM superfamily. RlmN family.</text>
</comment>
<dbReference type="PROSITE" id="PS51918">
    <property type="entry name" value="RADICAL_SAM"/>
    <property type="match status" value="1"/>
</dbReference>
<dbReference type="PIRSF" id="PIRSF006004">
    <property type="entry name" value="CHP00048"/>
    <property type="match status" value="1"/>
</dbReference>
<feature type="binding site" evidence="14">
    <location>
        <begin position="217"/>
        <end position="219"/>
    </location>
    <ligand>
        <name>S-adenosyl-L-methionine</name>
        <dbReference type="ChEBI" id="CHEBI:59789"/>
    </ligand>
</feature>
<evidence type="ECO:0000256" key="9">
    <source>
        <dbReference type="ARBA" id="ARBA00022694"/>
    </source>
</evidence>
<dbReference type="Proteomes" id="UP000714420">
    <property type="component" value="Unassembled WGS sequence"/>
</dbReference>
<comment type="caution">
    <text evidence="14">Lacks conserved residue(s) required for the propagation of feature annotation.</text>
</comment>
<dbReference type="SUPFAM" id="SSF102114">
    <property type="entry name" value="Radical SAM enzymes"/>
    <property type="match status" value="1"/>
</dbReference>
<comment type="subcellular location">
    <subcellularLocation>
        <location evidence="1 14">Cytoplasm</location>
    </subcellularLocation>
</comment>
<dbReference type="PANTHER" id="PTHR30544:SF5">
    <property type="entry name" value="RADICAL SAM CORE DOMAIN-CONTAINING PROTEIN"/>
    <property type="match status" value="1"/>
</dbReference>
<accession>A0ABX2AJB4</accession>
<evidence type="ECO:0000256" key="2">
    <source>
        <dbReference type="ARBA" id="ARBA00007544"/>
    </source>
</evidence>
<evidence type="ECO:0000256" key="14">
    <source>
        <dbReference type="HAMAP-Rule" id="MF_01849"/>
    </source>
</evidence>
<dbReference type="Pfam" id="PF21016">
    <property type="entry name" value="RlmN_N"/>
    <property type="match status" value="1"/>
</dbReference>
<dbReference type="EC" id="2.1.1.192" evidence="14"/>
<keyword evidence="17" id="KW-1185">Reference proteome</keyword>
<dbReference type="SFLD" id="SFLDG01062">
    <property type="entry name" value="methyltransferase_(Class_A)"/>
    <property type="match status" value="1"/>
</dbReference>
<dbReference type="Pfam" id="PF04055">
    <property type="entry name" value="Radical_SAM"/>
    <property type="match status" value="1"/>
</dbReference>
<comment type="catalytic activity">
    <reaction evidence="14">
        <text>adenosine(37) in tRNA + 2 reduced [2Fe-2S]-[ferredoxin] + 2 S-adenosyl-L-methionine = 2-methyladenosine(37) in tRNA + 5'-deoxyadenosine + L-methionine + 2 oxidized [2Fe-2S]-[ferredoxin] + S-adenosyl-L-homocysteine</text>
        <dbReference type="Rhea" id="RHEA:43332"/>
        <dbReference type="Rhea" id="RHEA-COMP:10000"/>
        <dbReference type="Rhea" id="RHEA-COMP:10001"/>
        <dbReference type="Rhea" id="RHEA-COMP:10162"/>
        <dbReference type="Rhea" id="RHEA-COMP:10485"/>
        <dbReference type="ChEBI" id="CHEBI:17319"/>
        <dbReference type="ChEBI" id="CHEBI:33737"/>
        <dbReference type="ChEBI" id="CHEBI:33738"/>
        <dbReference type="ChEBI" id="CHEBI:57844"/>
        <dbReference type="ChEBI" id="CHEBI:57856"/>
        <dbReference type="ChEBI" id="CHEBI:59789"/>
        <dbReference type="ChEBI" id="CHEBI:74411"/>
        <dbReference type="ChEBI" id="CHEBI:74497"/>
        <dbReference type="EC" id="2.1.1.192"/>
    </reaction>
</comment>
<comment type="catalytic activity">
    <reaction evidence="14">
        <text>adenosine(2503) in 23S rRNA + 2 reduced [2Fe-2S]-[ferredoxin] + 2 S-adenosyl-L-methionine = 2-methyladenosine(2503) in 23S rRNA + 5'-deoxyadenosine + L-methionine + 2 oxidized [2Fe-2S]-[ferredoxin] + S-adenosyl-L-homocysteine</text>
        <dbReference type="Rhea" id="RHEA:42916"/>
        <dbReference type="Rhea" id="RHEA-COMP:10000"/>
        <dbReference type="Rhea" id="RHEA-COMP:10001"/>
        <dbReference type="Rhea" id="RHEA-COMP:10152"/>
        <dbReference type="Rhea" id="RHEA-COMP:10282"/>
        <dbReference type="ChEBI" id="CHEBI:17319"/>
        <dbReference type="ChEBI" id="CHEBI:33737"/>
        <dbReference type="ChEBI" id="CHEBI:33738"/>
        <dbReference type="ChEBI" id="CHEBI:57844"/>
        <dbReference type="ChEBI" id="CHEBI:57856"/>
        <dbReference type="ChEBI" id="CHEBI:59789"/>
        <dbReference type="ChEBI" id="CHEBI:74411"/>
        <dbReference type="ChEBI" id="CHEBI:74497"/>
        <dbReference type="EC" id="2.1.1.192"/>
    </reaction>
</comment>
<evidence type="ECO:0000313" key="16">
    <source>
        <dbReference type="EMBL" id="NPD91191.1"/>
    </source>
</evidence>
<feature type="binding site" evidence="14">
    <location>
        <position position="122"/>
    </location>
    <ligand>
        <name>[4Fe-4S] cluster</name>
        <dbReference type="ChEBI" id="CHEBI:49883"/>
        <note>4Fe-4S-S-AdoMet</note>
    </ligand>
</feature>
<dbReference type="HAMAP" id="MF_01849">
    <property type="entry name" value="RNA_methyltr_RlmN"/>
    <property type="match status" value="1"/>
</dbReference>
<evidence type="ECO:0000256" key="12">
    <source>
        <dbReference type="ARBA" id="ARBA00023014"/>
    </source>
</evidence>
<evidence type="ECO:0000256" key="3">
    <source>
        <dbReference type="ARBA" id="ARBA00022485"/>
    </source>
</evidence>
<feature type="binding site" evidence="14">
    <location>
        <begin position="163"/>
        <end position="164"/>
    </location>
    <ligand>
        <name>S-adenosyl-L-methionine</name>
        <dbReference type="ChEBI" id="CHEBI:59789"/>
    </ligand>
</feature>
<evidence type="ECO:0000256" key="7">
    <source>
        <dbReference type="ARBA" id="ARBA00022679"/>
    </source>
</evidence>
<dbReference type="InterPro" id="IPR004383">
    <property type="entry name" value="rRNA_lsu_MTrfase_RlmN/Cfr"/>
</dbReference>
<comment type="caution">
    <text evidence="16">The sequence shown here is derived from an EMBL/GenBank/DDBJ whole genome shotgun (WGS) entry which is preliminary data.</text>
</comment>
<keyword evidence="13 14" id="KW-1015">Disulfide bond</keyword>
<feature type="active site" description="Proton acceptor" evidence="14">
    <location>
        <position position="98"/>
    </location>
</feature>
<dbReference type="EMBL" id="JABKKF010000002">
    <property type="protein sequence ID" value="NPD91191.1"/>
    <property type="molecule type" value="Genomic_DNA"/>
</dbReference>
<keyword evidence="5 14" id="KW-0698">rRNA processing</keyword>
<feature type="binding site" evidence="14">
    <location>
        <position position="118"/>
    </location>
    <ligand>
        <name>[4Fe-4S] cluster</name>
        <dbReference type="ChEBI" id="CHEBI:49883"/>
        <note>4Fe-4S-S-AdoMet</note>
    </ligand>
</feature>
<keyword evidence="10 14" id="KW-0479">Metal-binding</keyword>
<feature type="binding site" evidence="14">
    <location>
        <position position="125"/>
    </location>
    <ligand>
        <name>[4Fe-4S] cluster</name>
        <dbReference type="ChEBI" id="CHEBI:49883"/>
        <note>4Fe-4S-S-AdoMet</note>
    </ligand>
</feature>
<dbReference type="Gene3D" id="3.20.20.70">
    <property type="entry name" value="Aldolase class I"/>
    <property type="match status" value="1"/>
</dbReference>
<organism evidence="16 17">
    <name type="scientific">Xylanibacter muris</name>
    <dbReference type="NCBI Taxonomy" id="2736290"/>
    <lineage>
        <taxon>Bacteria</taxon>
        <taxon>Pseudomonadati</taxon>
        <taxon>Bacteroidota</taxon>
        <taxon>Bacteroidia</taxon>
        <taxon>Bacteroidales</taxon>
        <taxon>Prevotellaceae</taxon>
        <taxon>Xylanibacter</taxon>
    </lineage>
</organism>